<comment type="caution">
    <text evidence="3">The sequence shown here is derived from an EMBL/GenBank/DDBJ whole genome shotgun (WGS) entry which is preliminary data.</text>
</comment>
<accession>A0A3A3Z2L0</accession>
<gene>
    <name evidence="3" type="ORF">D5H78_01265</name>
</gene>
<name>A0A3A3Z2L0_9ACTN</name>
<sequence>MATTYGSSTPARSSARPGPDDPTLGALVASASRDLSALVRDEIELAKTELKDDVKHAGVGAGMFAVAGVVALLASVLLSFCLVYVLVELGLPTWASFLVVGGVYLLVAGAVAFVGLRQVKQVKAPERTLRSSKETVAVLKGAGRGGARR</sequence>
<feature type="transmembrane region" description="Helical" evidence="2">
    <location>
        <begin position="93"/>
        <end position="116"/>
    </location>
</feature>
<feature type="region of interest" description="Disordered" evidence="1">
    <location>
        <begin position="1"/>
        <end position="22"/>
    </location>
</feature>
<protein>
    <submittedName>
        <fullName evidence="3">Phage holin family protein</fullName>
    </submittedName>
</protein>
<reference evidence="3 4" key="1">
    <citation type="submission" date="2018-09" db="EMBL/GenBank/DDBJ databases">
        <title>YIM 75000 draft genome.</title>
        <authorList>
            <person name="Tang S."/>
            <person name="Feng Y."/>
        </authorList>
    </citation>
    <scope>NUCLEOTIDE SEQUENCE [LARGE SCALE GENOMIC DNA]</scope>
    <source>
        <strain evidence="3 4">YIM 75000</strain>
    </source>
</reference>
<evidence type="ECO:0000313" key="4">
    <source>
        <dbReference type="Proteomes" id="UP000265614"/>
    </source>
</evidence>
<evidence type="ECO:0000256" key="1">
    <source>
        <dbReference type="SAM" id="MobiDB-lite"/>
    </source>
</evidence>
<proteinExistence type="predicted"/>
<dbReference type="RefSeq" id="WP_119948600.1">
    <property type="nucleotide sequence ID" value="NZ_QZEZ01000001.1"/>
</dbReference>
<organism evidence="3 4">
    <name type="scientific">Vallicoccus soli</name>
    <dbReference type="NCBI Taxonomy" id="2339232"/>
    <lineage>
        <taxon>Bacteria</taxon>
        <taxon>Bacillati</taxon>
        <taxon>Actinomycetota</taxon>
        <taxon>Actinomycetes</taxon>
        <taxon>Motilibacterales</taxon>
        <taxon>Vallicoccaceae</taxon>
        <taxon>Vallicoccus</taxon>
    </lineage>
</organism>
<keyword evidence="2" id="KW-0472">Membrane</keyword>
<dbReference type="Proteomes" id="UP000265614">
    <property type="component" value="Unassembled WGS sequence"/>
</dbReference>
<dbReference type="OrthoDB" id="5150146at2"/>
<keyword evidence="2" id="KW-0812">Transmembrane</keyword>
<keyword evidence="4" id="KW-1185">Reference proteome</keyword>
<feature type="compositionally biased region" description="Polar residues" evidence="1">
    <location>
        <begin position="1"/>
        <end position="12"/>
    </location>
</feature>
<evidence type="ECO:0000313" key="3">
    <source>
        <dbReference type="EMBL" id="RJK97674.1"/>
    </source>
</evidence>
<dbReference type="Pfam" id="PF07332">
    <property type="entry name" value="Phage_holin_3_6"/>
    <property type="match status" value="1"/>
</dbReference>
<evidence type="ECO:0000256" key="2">
    <source>
        <dbReference type="SAM" id="Phobius"/>
    </source>
</evidence>
<feature type="transmembrane region" description="Helical" evidence="2">
    <location>
        <begin position="61"/>
        <end position="87"/>
    </location>
</feature>
<keyword evidence="2" id="KW-1133">Transmembrane helix</keyword>
<dbReference type="EMBL" id="QZEZ01000001">
    <property type="protein sequence ID" value="RJK97674.1"/>
    <property type="molecule type" value="Genomic_DNA"/>
</dbReference>
<dbReference type="InterPro" id="IPR009937">
    <property type="entry name" value="Phage_holin_3_6"/>
</dbReference>
<dbReference type="AlphaFoldDB" id="A0A3A3Z2L0"/>